<feature type="compositionally biased region" description="Basic and acidic residues" evidence="1">
    <location>
        <begin position="70"/>
        <end position="83"/>
    </location>
</feature>
<feature type="chain" id="PRO_5005891585" evidence="2">
    <location>
        <begin position="20"/>
        <end position="189"/>
    </location>
</feature>
<dbReference type="AlphaFoldDB" id="A0A0N4ZED2"/>
<accession>A0A0N4ZED2</accession>
<organism evidence="3 4">
    <name type="scientific">Parastrongyloides trichosuri</name>
    <name type="common">Possum-specific nematode worm</name>
    <dbReference type="NCBI Taxonomy" id="131310"/>
    <lineage>
        <taxon>Eukaryota</taxon>
        <taxon>Metazoa</taxon>
        <taxon>Ecdysozoa</taxon>
        <taxon>Nematoda</taxon>
        <taxon>Chromadorea</taxon>
        <taxon>Rhabditida</taxon>
        <taxon>Tylenchina</taxon>
        <taxon>Panagrolaimomorpha</taxon>
        <taxon>Strongyloidoidea</taxon>
        <taxon>Strongyloididae</taxon>
        <taxon>Parastrongyloides</taxon>
    </lineage>
</organism>
<sequence>MNYFFYILLVLSIFGFSNCQRITAGPSRFQMGGALNVRTTAPSTTTKKPSRASSDHITDDDLNEILNDLENDRKAQERRDRLNRPTFSPYLNYDNRHTEDFDLSDALDTNEVEKTPGKNSGYSGFGIHGNGQASSRFYSALGSAPSISNDDTGNLMNCQCTCEVPSKSSHRRSNQYNSGSSRGCNQRYY</sequence>
<evidence type="ECO:0000313" key="4">
    <source>
        <dbReference type="WBParaSite" id="PTRK_0000603200.1"/>
    </source>
</evidence>
<evidence type="ECO:0000256" key="2">
    <source>
        <dbReference type="SAM" id="SignalP"/>
    </source>
</evidence>
<name>A0A0N4ZED2_PARTI</name>
<feature type="compositionally biased region" description="Polar residues" evidence="1">
    <location>
        <begin position="174"/>
        <end position="189"/>
    </location>
</feature>
<protein>
    <submittedName>
        <fullName evidence="4">Uncharacterized protein</fullName>
    </submittedName>
</protein>
<feature type="compositionally biased region" description="Acidic residues" evidence="1">
    <location>
        <begin position="60"/>
        <end position="69"/>
    </location>
</feature>
<dbReference type="Proteomes" id="UP000038045">
    <property type="component" value="Unplaced"/>
</dbReference>
<keyword evidence="3" id="KW-1185">Reference proteome</keyword>
<dbReference type="WBParaSite" id="PTRK_0000603200.1">
    <property type="protein sequence ID" value="PTRK_0000603200.1"/>
    <property type="gene ID" value="PTRK_0000603200"/>
</dbReference>
<feature type="region of interest" description="Disordered" evidence="1">
    <location>
        <begin position="39"/>
        <end position="95"/>
    </location>
</feature>
<evidence type="ECO:0000313" key="3">
    <source>
        <dbReference type="Proteomes" id="UP000038045"/>
    </source>
</evidence>
<feature type="region of interest" description="Disordered" evidence="1">
    <location>
        <begin position="165"/>
        <end position="189"/>
    </location>
</feature>
<evidence type="ECO:0000256" key="1">
    <source>
        <dbReference type="SAM" id="MobiDB-lite"/>
    </source>
</evidence>
<proteinExistence type="predicted"/>
<keyword evidence="2" id="KW-0732">Signal</keyword>
<reference evidence="4" key="1">
    <citation type="submission" date="2017-02" db="UniProtKB">
        <authorList>
            <consortium name="WormBaseParasite"/>
        </authorList>
    </citation>
    <scope>IDENTIFICATION</scope>
</reference>
<feature type="signal peptide" evidence="2">
    <location>
        <begin position="1"/>
        <end position="19"/>
    </location>
</feature>